<name>A0A918XK26_9ACTN</name>
<sequence length="231" mass="24514">MNYDYEACGWWTFTLPGFRGEALCTVGHDHKGGHECTTSGSITLPTTATRTGDTCAAHDENGNGFLCDLEPGHQGACRNQNGPVFADADPAGTFADTPQEAGTLTPAEQGHLPTTDVDALVAVLTRVLSRRWDGREAATALNTADVCFGRLDRILRDGGELPARWSATGTFVSVTGMVLADVDYDSVSEELRTTGDAATCRQALRDAWSGWEALTASLEAGGPLPGPWDRP</sequence>
<keyword evidence="2" id="KW-1185">Reference proteome</keyword>
<comment type="caution">
    <text evidence="1">The sequence shown here is derived from an EMBL/GenBank/DDBJ whole genome shotgun (WGS) entry which is preliminary data.</text>
</comment>
<evidence type="ECO:0000313" key="2">
    <source>
        <dbReference type="Proteomes" id="UP000654947"/>
    </source>
</evidence>
<organism evidence="1 2">
    <name type="scientific">Nocardiopsis kunsanensis</name>
    <dbReference type="NCBI Taxonomy" id="141693"/>
    <lineage>
        <taxon>Bacteria</taxon>
        <taxon>Bacillati</taxon>
        <taxon>Actinomycetota</taxon>
        <taxon>Actinomycetes</taxon>
        <taxon>Streptosporangiales</taxon>
        <taxon>Nocardiopsidaceae</taxon>
        <taxon>Nocardiopsis</taxon>
    </lineage>
</organism>
<gene>
    <name evidence="1" type="ORF">GCM10007147_42970</name>
</gene>
<evidence type="ECO:0000313" key="1">
    <source>
        <dbReference type="EMBL" id="GHD36027.1"/>
    </source>
</evidence>
<protein>
    <submittedName>
        <fullName evidence="1">Uncharacterized protein</fullName>
    </submittedName>
</protein>
<reference evidence="1 2" key="1">
    <citation type="journal article" date="2014" name="Int. J. Syst. Evol. Microbiol.">
        <title>Complete genome sequence of Corynebacterium casei LMG S-19264T (=DSM 44701T), isolated from a smear-ripened cheese.</title>
        <authorList>
            <consortium name="US DOE Joint Genome Institute (JGI-PGF)"/>
            <person name="Walter F."/>
            <person name="Albersmeier A."/>
            <person name="Kalinowski J."/>
            <person name="Ruckert C."/>
        </authorList>
    </citation>
    <scope>NUCLEOTIDE SEQUENCE [LARGE SCALE GENOMIC DNA]</scope>
    <source>
        <strain evidence="1 2">KCTC 19473</strain>
    </source>
</reference>
<dbReference type="Proteomes" id="UP000654947">
    <property type="component" value="Unassembled WGS sequence"/>
</dbReference>
<accession>A0A918XK26</accession>
<proteinExistence type="predicted"/>
<dbReference type="EMBL" id="BMXL01000037">
    <property type="protein sequence ID" value="GHD36027.1"/>
    <property type="molecule type" value="Genomic_DNA"/>
</dbReference>
<dbReference type="AlphaFoldDB" id="A0A918XK26"/>
<dbReference type="RefSeq" id="WP_193518611.1">
    <property type="nucleotide sequence ID" value="NZ_BMXL01000037.1"/>
</dbReference>